<gene>
    <name evidence="7 11" type="primary">rplV</name>
    <name evidence="11" type="ORF">HYT38_01420</name>
</gene>
<dbReference type="GO" id="GO:0003735">
    <property type="term" value="F:structural constituent of ribosome"/>
    <property type="evidence" value="ECO:0007669"/>
    <property type="project" value="InterPro"/>
</dbReference>
<dbReference type="AlphaFoldDB" id="A0A9D6HQY4"/>
<dbReference type="HAMAP" id="MF_01331_B">
    <property type="entry name" value="Ribosomal_uL22_B"/>
    <property type="match status" value="1"/>
</dbReference>
<evidence type="ECO:0000256" key="4">
    <source>
        <dbReference type="ARBA" id="ARBA00022980"/>
    </source>
</evidence>
<comment type="function">
    <text evidence="7">The globular domain of the protein is located near the polypeptide exit tunnel on the outside of the subunit, while an extended beta-hairpin is found that lines the wall of the exit tunnel in the center of the 70S ribosome.</text>
</comment>
<evidence type="ECO:0000313" key="11">
    <source>
        <dbReference type="EMBL" id="MBI2052324.1"/>
    </source>
</evidence>
<dbReference type="InterPro" id="IPR005727">
    <property type="entry name" value="Ribosomal_uL22_bac/chlpt-type"/>
</dbReference>
<dbReference type="GO" id="GO:0022625">
    <property type="term" value="C:cytosolic large ribosomal subunit"/>
    <property type="evidence" value="ECO:0007669"/>
    <property type="project" value="TreeGrafter"/>
</dbReference>
<evidence type="ECO:0000256" key="9">
    <source>
        <dbReference type="RuleBase" id="RU004006"/>
    </source>
</evidence>
<sequence>MKVIAKLNYLHISPRKVRSVVGVVKGLKPKEALAQLRFVPNRASEPLFKLIKSAIANAENNFSLETDSLKISEFKVDGGPVFKRFRPGSRGRSSPLKKKTSHVTLVLEGQRAATSSRKNAEEKAAPIKEVAADEVKTVRTDKEGRREDIFKAKHIPVKKTGFVKKMFQRKSI</sequence>
<evidence type="ECO:0000256" key="10">
    <source>
        <dbReference type="RuleBase" id="RU004008"/>
    </source>
</evidence>
<dbReference type="InterPro" id="IPR036394">
    <property type="entry name" value="Ribosomal_uL22_sf"/>
</dbReference>
<dbReference type="NCBIfam" id="TIGR01044">
    <property type="entry name" value="rplV_bact"/>
    <property type="match status" value="1"/>
</dbReference>
<name>A0A9D6HQY4_9BACT</name>
<dbReference type="PANTHER" id="PTHR13501">
    <property type="entry name" value="CHLOROPLAST 50S RIBOSOMAL PROTEIN L22-RELATED"/>
    <property type="match status" value="1"/>
</dbReference>
<evidence type="ECO:0000256" key="1">
    <source>
        <dbReference type="ARBA" id="ARBA00009451"/>
    </source>
</evidence>
<evidence type="ECO:0000256" key="6">
    <source>
        <dbReference type="ARBA" id="ARBA00035207"/>
    </source>
</evidence>
<keyword evidence="3 7" id="KW-0694">RNA-binding</keyword>
<evidence type="ECO:0000256" key="5">
    <source>
        <dbReference type="ARBA" id="ARBA00023274"/>
    </source>
</evidence>
<comment type="caution">
    <text evidence="11">The sequence shown here is derived from an EMBL/GenBank/DDBJ whole genome shotgun (WGS) entry which is preliminary data.</text>
</comment>
<dbReference type="EMBL" id="JACOYY010000042">
    <property type="protein sequence ID" value="MBI2052324.1"/>
    <property type="molecule type" value="Genomic_DNA"/>
</dbReference>
<dbReference type="GO" id="GO:0006412">
    <property type="term" value="P:translation"/>
    <property type="evidence" value="ECO:0007669"/>
    <property type="project" value="UniProtKB-UniRule"/>
</dbReference>
<dbReference type="InterPro" id="IPR001063">
    <property type="entry name" value="Ribosomal_uL22"/>
</dbReference>
<dbReference type="InterPro" id="IPR047867">
    <property type="entry name" value="Ribosomal_uL22_bac/org-type"/>
</dbReference>
<accession>A0A9D6HQY4</accession>
<dbReference type="Pfam" id="PF00237">
    <property type="entry name" value="Ribosomal_L22"/>
    <property type="match status" value="1"/>
</dbReference>
<evidence type="ECO:0000256" key="7">
    <source>
        <dbReference type="HAMAP-Rule" id="MF_01331"/>
    </source>
</evidence>
<evidence type="ECO:0000256" key="8">
    <source>
        <dbReference type="RuleBase" id="RU004005"/>
    </source>
</evidence>
<keyword evidence="2 7" id="KW-0699">rRNA-binding</keyword>
<reference evidence="11" key="1">
    <citation type="submission" date="2020-07" db="EMBL/GenBank/DDBJ databases">
        <title>Huge and variable diversity of episymbiotic CPR bacteria and DPANN archaea in groundwater ecosystems.</title>
        <authorList>
            <person name="He C.Y."/>
            <person name="Keren R."/>
            <person name="Whittaker M."/>
            <person name="Farag I.F."/>
            <person name="Doudna J."/>
            <person name="Cate J.H.D."/>
            <person name="Banfield J.F."/>
        </authorList>
    </citation>
    <scope>NUCLEOTIDE SEQUENCE</scope>
    <source>
        <strain evidence="11">NC_groundwater_191_Ag_S-0.1um_45_8</strain>
    </source>
</reference>
<organism evidence="11 12">
    <name type="scientific">Candidatus Sungiibacteriota bacterium</name>
    <dbReference type="NCBI Taxonomy" id="2750080"/>
    <lineage>
        <taxon>Bacteria</taxon>
        <taxon>Candidatus Sungiibacteriota</taxon>
    </lineage>
</organism>
<evidence type="ECO:0000313" key="12">
    <source>
        <dbReference type="Proteomes" id="UP000786662"/>
    </source>
</evidence>
<comment type="subunit">
    <text evidence="7 9">Part of the 50S ribosomal subunit.</text>
</comment>
<dbReference type="PANTHER" id="PTHR13501:SF8">
    <property type="entry name" value="LARGE RIBOSOMAL SUBUNIT PROTEIN UL22M"/>
    <property type="match status" value="1"/>
</dbReference>
<dbReference type="Proteomes" id="UP000786662">
    <property type="component" value="Unassembled WGS sequence"/>
</dbReference>
<protein>
    <recommendedName>
        <fullName evidence="6 7">Large ribosomal subunit protein uL22</fullName>
    </recommendedName>
</protein>
<keyword evidence="4 7" id="KW-0689">Ribosomal protein</keyword>
<keyword evidence="5 7" id="KW-0687">Ribonucleoprotein</keyword>
<evidence type="ECO:0000256" key="3">
    <source>
        <dbReference type="ARBA" id="ARBA00022884"/>
    </source>
</evidence>
<dbReference type="GO" id="GO:0019843">
    <property type="term" value="F:rRNA binding"/>
    <property type="evidence" value="ECO:0007669"/>
    <property type="project" value="UniProtKB-UniRule"/>
</dbReference>
<proteinExistence type="inferred from homology"/>
<evidence type="ECO:0000256" key="2">
    <source>
        <dbReference type="ARBA" id="ARBA00022730"/>
    </source>
</evidence>
<dbReference type="SUPFAM" id="SSF54843">
    <property type="entry name" value="Ribosomal protein L22"/>
    <property type="match status" value="1"/>
</dbReference>
<dbReference type="Gene3D" id="3.90.470.10">
    <property type="entry name" value="Ribosomal protein L22/L17"/>
    <property type="match status" value="1"/>
</dbReference>
<comment type="similarity">
    <text evidence="1 7 8">Belongs to the universal ribosomal protein uL22 family.</text>
</comment>
<dbReference type="CDD" id="cd00336">
    <property type="entry name" value="Ribosomal_L22"/>
    <property type="match status" value="1"/>
</dbReference>
<comment type="function">
    <text evidence="7 10">This protein binds specifically to 23S rRNA; its binding is stimulated by other ribosomal proteins, e.g., L4, L17, and L20. It is important during the early stages of 50S assembly. It makes multiple contacts with different domains of the 23S rRNA in the assembled 50S subunit and ribosome.</text>
</comment>